<dbReference type="InterPro" id="IPR027417">
    <property type="entry name" value="P-loop_NTPase"/>
</dbReference>
<evidence type="ECO:0000256" key="7">
    <source>
        <dbReference type="ARBA" id="ARBA00022840"/>
    </source>
</evidence>
<evidence type="ECO:0000256" key="2">
    <source>
        <dbReference type="ARBA" id="ARBA00008420"/>
    </source>
</evidence>
<dbReference type="CDD" id="cd02021">
    <property type="entry name" value="GntK"/>
    <property type="match status" value="1"/>
</dbReference>
<evidence type="ECO:0000256" key="3">
    <source>
        <dbReference type="ARBA" id="ARBA00012054"/>
    </source>
</evidence>
<name>A0A2U8WED7_9HYPH</name>
<comment type="similarity">
    <text evidence="2 10">Belongs to the gluconokinase GntK/GntV family.</text>
</comment>
<dbReference type="OrthoDB" id="9795716at2"/>
<keyword evidence="12" id="KW-1185">Reference proteome</keyword>
<keyword evidence="8" id="KW-0311">Gluconate utilization</keyword>
<organism evidence="11 12">
    <name type="scientific">Methylobacterium durans</name>
    <dbReference type="NCBI Taxonomy" id="2202825"/>
    <lineage>
        <taxon>Bacteria</taxon>
        <taxon>Pseudomonadati</taxon>
        <taxon>Pseudomonadota</taxon>
        <taxon>Alphaproteobacteria</taxon>
        <taxon>Hyphomicrobiales</taxon>
        <taxon>Methylobacteriaceae</taxon>
        <taxon>Methylobacterium</taxon>
    </lineage>
</organism>
<evidence type="ECO:0000256" key="10">
    <source>
        <dbReference type="RuleBase" id="RU363066"/>
    </source>
</evidence>
<dbReference type="PANTHER" id="PTHR43442">
    <property type="entry name" value="GLUCONOKINASE-RELATED"/>
    <property type="match status" value="1"/>
</dbReference>
<evidence type="ECO:0000256" key="4">
    <source>
        <dbReference type="ARBA" id="ARBA00022679"/>
    </source>
</evidence>
<evidence type="ECO:0000256" key="1">
    <source>
        <dbReference type="ARBA" id="ARBA00004761"/>
    </source>
</evidence>
<dbReference type="InterPro" id="IPR006001">
    <property type="entry name" value="Therm_gnt_kin"/>
</dbReference>
<comment type="catalytic activity">
    <reaction evidence="9 10">
        <text>D-gluconate + ATP = 6-phospho-D-gluconate + ADP + H(+)</text>
        <dbReference type="Rhea" id="RHEA:19433"/>
        <dbReference type="ChEBI" id="CHEBI:15378"/>
        <dbReference type="ChEBI" id="CHEBI:18391"/>
        <dbReference type="ChEBI" id="CHEBI:30616"/>
        <dbReference type="ChEBI" id="CHEBI:58759"/>
        <dbReference type="ChEBI" id="CHEBI:456216"/>
        <dbReference type="EC" id="2.7.1.12"/>
    </reaction>
</comment>
<dbReference type="GO" id="GO:0005524">
    <property type="term" value="F:ATP binding"/>
    <property type="evidence" value="ECO:0007669"/>
    <property type="project" value="UniProtKB-KW"/>
</dbReference>
<keyword evidence="4 10" id="KW-0808">Transferase</keyword>
<evidence type="ECO:0000256" key="9">
    <source>
        <dbReference type="ARBA" id="ARBA00048090"/>
    </source>
</evidence>
<sequence>MRALPATSAPSPAPRAPENARPRILVVMGVSGSGKSTVAACLAARLGWAFVDGDSLHTPDHVAKMRAGHPLDDADRAPWLRAVAAWIGARLAAGEAGVVACSALRRAYRDTLVAGRSEVRLVHLDGSRALIAERIAGRHGHFMPAQLLDSQFAALEPPEPEEDAIVVGIADPPDAIAEAVVARLGLGAAATDGGRGA</sequence>
<keyword evidence="6 10" id="KW-0418">Kinase</keyword>
<comment type="pathway">
    <text evidence="1">Carbohydrate acid metabolism.</text>
</comment>
<keyword evidence="7 10" id="KW-0067">ATP-binding</keyword>
<dbReference type="SUPFAM" id="SSF52540">
    <property type="entry name" value="P-loop containing nucleoside triphosphate hydrolases"/>
    <property type="match status" value="1"/>
</dbReference>
<dbReference type="Proteomes" id="UP000245926">
    <property type="component" value="Chromosome"/>
</dbReference>
<dbReference type="GO" id="GO:0046316">
    <property type="term" value="F:gluconokinase activity"/>
    <property type="evidence" value="ECO:0007669"/>
    <property type="project" value="UniProtKB-EC"/>
</dbReference>
<evidence type="ECO:0000256" key="8">
    <source>
        <dbReference type="ARBA" id="ARBA00023064"/>
    </source>
</evidence>
<dbReference type="AlphaFoldDB" id="A0A2U8WED7"/>
<dbReference type="PANTHER" id="PTHR43442:SF3">
    <property type="entry name" value="GLUCONOKINASE-RELATED"/>
    <property type="match status" value="1"/>
</dbReference>
<dbReference type="Gene3D" id="3.40.50.300">
    <property type="entry name" value="P-loop containing nucleotide triphosphate hydrolases"/>
    <property type="match status" value="1"/>
</dbReference>
<dbReference type="EC" id="2.7.1.12" evidence="3 10"/>
<dbReference type="GO" id="GO:0005737">
    <property type="term" value="C:cytoplasm"/>
    <property type="evidence" value="ECO:0007669"/>
    <property type="project" value="TreeGrafter"/>
</dbReference>
<dbReference type="KEGG" id="mets:DK389_29615"/>
<proteinExistence type="inferred from homology"/>
<evidence type="ECO:0000256" key="5">
    <source>
        <dbReference type="ARBA" id="ARBA00022741"/>
    </source>
</evidence>
<evidence type="ECO:0000256" key="6">
    <source>
        <dbReference type="ARBA" id="ARBA00022777"/>
    </source>
</evidence>
<dbReference type="FunFam" id="3.40.50.300:FF:000522">
    <property type="entry name" value="Gluconokinase"/>
    <property type="match status" value="1"/>
</dbReference>
<dbReference type="Pfam" id="PF13671">
    <property type="entry name" value="AAA_33"/>
    <property type="match status" value="1"/>
</dbReference>
<protein>
    <recommendedName>
        <fullName evidence="3 10">Gluconokinase</fullName>
        <ecNumber evidence="3 10">2.7.1.12</ecNumber>
    </recommendedName>
</protein>
<keyword evidence="5 10" id="KW-0547">Nucleotide-binding</keyword>
<accession>A0A2U8WED7</accession>
<dbReference type="GO" id="GO:0019521">
    <property type="term" value="P:D-gluconate metabolic process"/>
    <property type="evidence" value="ECO:0007669"/>
    <property type="project" value="UniProtKB-KW"/>
</dbReference>
<evidence type="ECO:0000313" key="11">
    <source>
        <dbReference type="EMBL" id="AWN43911.1"/>
    </source>
</evidence>
<reference evidence="12" key="1">
    <citation type="submission" date="2018-05" db="EMBL/GenBank/DDBJ databases">
        <title>Complete Genome Sequence of Methylobacterium sp. 17SD2-17.</title>
        <authorList>
            <person name="Srinivasan S."/>
        </authorList>
    </citation>
    <scope>NUCLEOTIDE SEQUENCE [LARGE SCALE GENOMIC DNA]</scope>
    <source>
        <strain evidence="12">17SD2-17</strain>
    </source>
</reference>
<dbReference type="NCBIfam" id="TIGR01313">
    <property type="entry name" value="therm_gnt_kin"/>
    <property type="match status" value="1"/>
</dbReference>
<dbReference type="EMBL" id="CP029550">
    <property type="protein sequence ID" value="AWN43911.1"/>
    <property type="molecule type" value="Genomic_DNA"/>
</dbReference>
<evidence type="ECO:0000313" key="12">
    <source>
        <dbReference type="Proteomes" id="UP000245926"/>
    </source>
</evidence>
<gene>
    <name evidence="11" type="ORF">DK389_29615</name>
</gene>